<comment type="caution">
    <text evidence="3">The sequence shown here is derived from an EMBL/GenBank/DDBJ whole genome shotgun (WGS) entry which is preliminary data.</text>
</comment>
<dbReference type="PANTHER" id="PTHR33365">
    <property type="entry name" value="YALI0B05434P"/>
    <property type="match status" value="1"/>
</dbReference>
<keyword evidence="4" id="KW-1185">Reference proteome</keyword>
<proteinExistence type="inferred from homology"/>
<evidence type="ECO:0000256" key="1">
    <source>
        <dbReference type="ARBA" id="ARBA00004685"/>
    </source>
</evidence>
<evidence type="ECO:0000313" key="4">
    <source>
        <dbReference type="Proteomes" id="UP001218188"/>
    </source>
</evidence>
<organism evidence="3 4">
    <name type="scientific">Mycena alexandri</name>
    <dbReference type="NCBI Taxonomy" id="1745969"/>
    <lineage>
        <taxon>Eukaryota</taxon>
        <taxon>Fungi</taxon>
        <taxon>Dikarya</taxon>
        <taxon>Basidiomycota</taxon>
        <taxon>Agaricomycotina</taxon>
        <taxon>Agaricomycetes</taxon>
        <taxon>Agaricomycetidae</taxon>
        <taxon>Agaricales</taxon>
        <taxon>Marasmiineae</taxon>
        <taxon>Mycenaceae</taxon>
        <taxon>Mycena</taxon>
    </lineage>
</organism>
<name>A0AAD6TJW1_9AGAR</name>
<dbReference type="AlphaFoldDB" id="A0AAD6TJW1"/>
<dbReference type="InterPro" id="IPR021765">
    <property type="entry name" value="UstYa-like"/>
</dbReference>
<comment type="similarity">
    <text evidence="2">Belongs to the ustYa family.</text>
</comment>
<dbReference type="GO" id="GO:0043386">
    <property type="term" value="P:mycotoxin biosynthetic process"/>
    <property type="evidence" value="ECO:0007669"/>
    <property type="project" value="InterPro"/>
</dbReference>
<evidence type="ECO:0000256" key="2">
    <source>
        <dbReference type="ARBA" id="ARBA00035112"/>
    </source>
</evidence>
<dbReference type="Pfam" id="PF11807">
    <property type="entry name" value="UstYa"/>
    <property type="match status" value="1"/>
</dbReference>
<dbReference type="PANTHER" id="PTHR33365:SF4">
    <property type="entry name" value="CYCLOCHLOROTINE BIOSYNTHESIS PROTEIN O"/>
    <property type="match status" value="1"/>
</dbReference>
<comment type="pathway">
    <text evidence="1">Mycotoxin biosynthesis.</text>
</comment>
<dbReference type="Proteomes" id="UP001218188">
    <property type="component" value="Unassembled WGS sequence"/>
</dbReference>
<sequence>MCGKHPTHLSDSMVYYYQSLDRALEKSGLHSSRRLQVLCTLLAILNLSLLLLVFVQPHLSGENPTPEPYIYSPAEDFVSHKLVKFTRGLAGDVPIYEHRRSPAVDAAWEALYSVAQIRMPRSEVVKMPNRTWPWTLTQGQDTLRKELHPGENYTRAPAFHIRHCIGAIRQALMCSVDITSVVWQWSDDLKSVEQRDDVVHVCRDYDRIRDWASQRTYPPEDFDETLYVVDDWYVDNENGGT</sequence>
<accession>A0AAD6TJW1</accession>
<dbReference type="EMBL" id="JARJCM010000003">
    <property type="protein sequence ID" value="KAJ7046315.1"/>
    <property type="molecule type" value="Genomic_DNA"/>
</dbReference>
<protein>
    <submittedName>
        <fullName evidence="3">Uncharacterized protein</fullName>
    </submittedName>
</protein>
<gene>
    <name evidence="3" type="ORF">C8F04DRAFT_1173256</name>
</gene>
<evidence type="ECO:0000313" key="3">
    <source>
        <dbReference type="EMBL" id="KAJ7046315.1"/>
    </source>
</evidence>
<reference evidence="3" key="1">
    <citation type="submission" date="2023-03" db="EMBL/GenBank/DDBJ databases">
        <title>Massive genome expansion in bonnet fungi (Mycena s.s.) driven by repeated elements and novel gene families across ecological guilds.</title>
        <authorList>
            <consortium name="Lawrence Berkeley National Laboratory"/>
            <person name="Harder C.B."/>
            <person name="Miyauchi S."/>
            <person name="Viragh M."/>
            <person name="Kuo A."/>
            <person name="Thoen E."/>
            <person name="Andreopoulos B."/>
            <person name="Lu D."/>
            <person name="Skrede I."/>
            <person name="Drula E."/>
            <person name="Henrissat B."/>
            <person name="Morin E."/>
            <person name="Kohler A."/>
            <person name="Barry K."/>
            <person name="LaButti K."/>
            <person name="Morin E."/>
            <person name="Salamov A."/>
            <person name="Lipzen A."/>
            <person name="Mereny Z."/>
            <person name="Hegedus B."/>
            <person name="Baldrian P."/>
            <person name="Stursova M."/>
            <person name="Weitz H."/>
            <person name="Taylor A."/>
            <person name="Grigoriev I.V."/>
            <person name="Nagy L.G."/>
            <person name="Martin F."/>
            <person name="Kauserud H."/>
        </authorList>
    </citation>
    <scope>NUCLEOTIDE SEQUENCE</scope>
    <source>
        <strain evidence="3">CBHHK200</strain>
    </source>
</reference>